<dbReference type="AlphaFoldDB" id="A0AAN6NAY3"/>
<dbReference type="EMBL" id="MU853780">
    <property type="protein sequence ID" value="KAK3941699.1"/>
    <property type="molecule type" value="Genomic_DNA"/>
</dbReference>
<sequence length="279" mass="30439">MDGTPELNIVFYEPGSNSESTGRALARRARWEGIVDHIMRGLSSDRRGLTVAFLRALPIFIEEEPIQTAKRLGYDILLDGNRETRAFKEVLLATFCVVLHRQGLNSPEETDQILKIISANSRSKYLNVLMRGARVANEIVVEWATQQGDGQDALHQLGRATAALYTGCLSIYQWGVIADYKREAKQRVLSYPLPAAAAPSDTSAALLIPCLIESVTGGRLTSANVCRCLGYDVDLFAASATVVLAYRGLLRVSSDLQPTEETCSGKIALVSPSNQGHNT</sequence>
<evidence type="ECO:0000313" key="2">
    <source>
        <dbReference type="Proteomes" id="UP001303473"/>
    </source>
</evidence>
<protein>
    <submittedName>
        <fullName evidence="1">Uncharacterized protein</fullName>
    </submittedName>
</protein>
<proteinExistence type="predicted"/>
<gene>
    <name evidence="1" type="ORF">QBC46DRAFT_381743</name>
</gene>
<reference evidence="2" key="1">
    <citation type="journal article" date="2023" name="Mol. Phylogenet. Evol.">
        <title>Genome-scale phylogeny and comparative genomics of the fungal order Sordariales.</title>
        <authorList>
            <person name="Hensen N."/>
            <person name="Bonometti L."/>
            <person name="Westerberg I."/>
            <person name="Brannstrom I.O."/>
            <person name="Guillou S."/>
            <person name="Cros-Aarteil S."/>
            <person name="Calhoun S."/>
            <person name="Haridas S."/>
            <person name="Kuo A."/>
            <person name="Mondo S."/>
            <person name="Pangilinan J."/>
            <person name="Riley R."/>
            <person name="LaButti K."/>
            <person name="Andreopoulos B."/>
            <person name="Lipzen A."/>
            <person name="Chen C."/>
            <person name="Yan M."/>
            <person name="Daum C."/>
            <person name="Ng V."/>
            <person name="Clum A."/>
            <person name="Steindorff A."/>
            <person name="Ohm R.A."/>
            <person name="Martin F."/>
            <person name="Silar P."/>
            <person name="Natvig D.O."/>
            <person name="Lalanne C."/>
            <person name="Gautier V."/>
            <person name="Ament-Velasquez S.L."/>
            <person name="Kruys A."/>
            <person name="Hutchinson M.I."/>
            <person name="Powell A.J."/>
            <person name="Barry K."/>
            <person name="Miller A.N."/>
            <person name="Grigoriev I.V."/>
            <person name="Debuchy R."/>
            <person name="Gladieux P."/>
            <person name="Hiltunen Thoren M."/>
            <person name="Johannesson H."/>
        </authorList>
    </citation>
    <scope>NUCLEOTIDE SEQUENCE [LARGE SCALE GENOMIC DNA]</scope>
    <source>
        <strain evidence="2">CBS 340.73</strain>
    </source>
</reference>
<evidence type="ECO:0000313" key="1">
    <source>
        <dbReference type="EMBL" id="KAK3941699.1"/>
    </source>
</evidence>
<dbReference type="Proteomes" id="UP001303473">
    <property type="component" value="Unassembled WGS sequence"/>
</dbReference>
<accession>A0AAN6NAY3</accession>
<organism evidence="1 2">
    <name type="scientific">Diplogelasinospora grovesii</name>
    <dbReference type="NCBI Taxonomy" id="303347"/>
    <lineage>
        <taxon>Eukaryota</taxon>
        <taxon>Fungi</taxon>
        <taxon>Dikarya</taxon>
        <taxon>Ascomycota</taxon>
        <taxon>Pezizomycotina</taxon>
        <taxon>Sordariomycetes</taxon>
        <taxon>Sordariomycetidae</taxon>
        <taxon>Sordariales</taxon>
        <taxon>Diplogelasinosporaceae</taxon>
        <taxon>Diplogelasinospora</taxon>
    </lineage>
</organism>
<keyword evidence="2" id="KW-1185">Reference proteome</keyword>
<comment type="caution">
    <text evidence="1">The sequence shown here is derived from an EMBL/GenBank/DDBJ whole genome shotgun (WGS) entry which is preliminary data.</text>
</comment>
<name>A0AAN6NAY3_9PEZI</name>